<dbReference type="FunCoup" id="G8YIU9">
    <property type="interactions" value="1244"/>
</dbReference>
<evidence type="ECO:0000256" key="5">
    <source>
        <dbReference type="PIRSR" id="PIRSR000941-50"/>
    </source>
</evidence>
<feature type="domain" description="Tyrosine-protein phosphatase" evidence="7">
    <location>
        <begin position="1"/>
        <end position="159"/>
    </location>
</feature>
<dbReference type="GO" id="GO:0008138">
    <property type="term" value="F:protein tyrosine/serine/threonine phosphatase activity"/>
    <property type="evidence" value="ECO:0007669"/>
    <property type="project" value="InterPro"/>
</dbReference>
<dbReference type="InParanoid" id="G8YIU9"/>
<evidence type="ECO:0000313" key="10">
    <source>
        <dbReference type="EMBL" id="CCE81009.1"/>
    </source>
</evidence>
<evidence type="ECO:0000259" key="8">
    <source>
        <dbReference type="PROSITE" id="PS50056"/>
    </source>
</evidence>
<evidence type="ECO:0000256" key="2">
    <source>
        <dbReference type="ARBA" id="ARBA00013064"/>
    </source>
</evidence>
<evidence type="ECO:0000313" key="11">
    <source>
        <dbReference type="Proteomes" id="UP000005222"/>
    </source>
</evidence>
<dbReference type="eggNOG" id="KOG1716">
    <property type="taxonomic scope" value="Eukaryota"/>
</dbReference>
<comment type="similarity">
    <text evidence="1">Belongs to the protein-tyrosine phosphatase family. Non-receptor class dual specificity subfamily.</text>
</comment>
<reference evidence="9" key="1">
    <citation type="submission" date="2011-10" db="EMBL/GenBank/DDBJ databases">
        <authorList>
            <person name="Genoscope - CEA"/>
        </authorList>
    </citation>
    <scope>NUCLEOTIDE SEQUENCE</scope>
</reference>
<evidence type="ECO:0000256" key="6">
    <source>
        <dbReference type="SAM" id="MobiDB-lite"/>
    </source>
</evidence>
<dbReference type="EMBL" id="FO082053">
    <property type="protein sequence ID" value="CCE80244.1"/>
    <property type="molecule type" value="Genomic_DNA"/>
</dbReference>
<feature type="active site" description="Phosphocysteine intermediate" evidence="5">
    <location>
        <position position="103"/>
    </location>
</feature>
<dbReference type="CDD" id="cd14518">
    <property type="entry name" value="DSP_fungal_YVH1"/>
    <property type="match status" value="1"/>
</dbReference>
<feature type="compositionally biased region" description="Polar residues" evidence="6">
    <location>
        <begin position="200"/>
        <end position="219"/>
    </location>
</feature>
<dbReference type="EMBL" id="FO082052">
    <property type="protein sequence ID" value="CCE81009.1"/>
    <property type="molecule type" value="Genomic_DNA"/>
</dbReference>
<evidence type="ECO:0000256" key="1">
    <source>
        <dbReference type="ARBA" id="ARBA00008601"/>
    </source>
</evidence>
<gene>
    <name evidence="9" type="primary">Piso0_003347</name>
    <name evidence="9" type="ORF">GNLVRS01_PISO0G10324g</name>
    <name evidence="10" type="ORF">GNLVRS01_PISO0H10325g</name>
</gene>
<dbReference type="InterPro" id="IPR029021">
    <property type="entry name" value="Prot-tyrosine_phosphatase-like"/>
</dbReference>
<evidence type="ECO:0000259" key="7">
    <source>
        <dbReference type="PROSITE" id="PS50054"/>
    </source>
</evidence>
<dbReference type="SMART" id="SM00195">
    <property type="entry name" value="DSPc"/>
    <property type="match status" value="1"/>
</dbReference>
<reference evidence="11" key="2">
    <citation type="journal article" date="2012" name="G3 (Bethesda)">
        <title>Pichia sorbitophila, an interspecies yeast hybrid reveals early steps of genome resolution following polyploidization.</title>
        <authorList>
            <person name="Leh Louis V."/>
            <person name="Despons L."/>
            <person name="Friedrich A."/>
            <person name="Martin T."/>
            <person name="Durrens P."/>
            <person name="Casaregola S."/>
            <person name="Neuveglise C."/>
            <person name="Fairhead C."/>
            <person name="Marck C."/>
            <person name="Cruz J.A."/>
            <person name="Straub M.L."/>
            <person name="Kugler V."/>
            <person name="Sacerdot C."/>
            <person name="Uzunov Z."/>
            <person name="Thierry A."/>
            <person name="Weiss S."/>
            <person name="Bleykasten C."/>
            <person name="De Montigny J."/>
            <person name="Jacques N."/>
            <person name="Jung P."/>
            <person name="Lemaire M."/>
            <person name="Mallet S."/>
            <person name="Morel G."/>
            <person name="Richard G.F."/>
            <person name="Sarkar A."/>
            <person name="Savel G."/>
            <person name="Schacherer J."/>
            <person name="Seret M.L."/>
            <person name="Talla E."/>
            <person name="Samson G."/>
            <person name="Jubin C."/>
            <person name="Poulain J."/>
            <person name="Vacherie B."/>
            <person name="Barbe V."/>
            <person name="Pelletier E."/>
            <person name="Sherman D.J."/>
            <person name="Westhof E."/>
            <person name="Weissenbach J."/>
            <person name="Baret P.V."/>
            <person name="Wincker P."/>
            <person name="Gaillardin C."/>
            <person name="Dujon B."/>
            <person name="Souciet J.L."/>
        </authorList>
    </citation>
    <scope>NUCLEOTIDE SEQUENCE [LARGE SCALE GENOMIC DNA]</scope>
    <source>
        <strain evidence="11">ATCC MYA-4447 / BCRC 22081 / CBS 7064 / NBRC 10061 / NRRL Y-12695</strain>
    </source>
</reference>
<dbReference type="Pfam" id="PF00782">
    <property type="entry name" value="DSPc"/>
    <property type="match status" value="1"/>
</dbReference>
<evidence type="ECO:0000313" key="9">
    <source>
        <dbReference type="EMBL" id="CCE80244.1"/>
    </source>
</evidence>
<dbReference type="PROSITE" id="PS50054">
    <property type="entry name" value="TYR_PHOSPHATASE_DUAL"/>
    <property type="match status" value="1"/>
</dbReference>
<proteinExistence type="inferred from homology"/>
<dbReference type="PROSITE" id="PS50056">
    <property type="entry name" value="TYR_PHOSPHATASE_2"/>
    <property type="match status" value="1"/>
</dbReference>
<dbReference type="HOGENOM" id="CLU_023312_0_1_1"/>
<feature type="domain" description="Tyrosine specific protein phosphatases" evidence="8">
    <location>
        <begin position="91"/>
        <end position="136"/>
    </location>
</feature>
<dbReference type="InterPro" id="IPR016278">
    <property type="entry name" value="DUSP12"/>
</dbReference>
<dbReference type="Proteomes" id="UP000005222">
    <property type="component" value="Chromosome H"/>
</dbReference>
<dbReference type="PANTHER" id="PTHR45848">
    <property type="entry name" value="DUAL SPECIFICITY PROTEIN PHOSPHATASE 12 FAMILY MEMBER"/>
    <property type="match status" value="1"/>
</dbReference>
<dbReference type="EC" id="3.1.3.48" evidence="2"/>
<accession>G8YIU9</accession>
<sequence>MVTRVLGGIYVSSIKPINEKVDLRSKYNIEHILSVIPGPIDPLYTEHYKHKQIDIEDSETANIVKWFPETNRFIEEALFGCTGDDDESSDKQTKHKGSVLVHCAQGASRSVTVVAAYLMFKYKLNFSQALHAVKRKISEAEPNPGFVEQLELYGKMGCVIDTSSDAWKNFVTDLSLQKDPSGHDLREITLHKSYDKGIEHNQSQQETGPASSVSRQNPQIRCKRCRQVVALGSQIDTHTKPDTDSKQAHFVKTAPNSRRVVSTQEAANICSHYFLKEPLNWMRPELEGKGELEGKFSCPKCQCKIGGYSWRGSRCSCGKWMVPAIHLQSAKVDYMGPNIIE</sequence>
<dbReference type="STRING" id="559304.G8YIU9"/>
<dbReference type="InterPro" id="IPR000387">
    <property type="entry name" value="Tyr_Pase_dom"/>
</dbReference>
<keyword evidence="11" id="KW-1185">Reference proteome</keyword>
<dbReference type="OrthoDB" id="2017893at2759"/>
<name>G8YIU9_PICSO</name>
<dbReference type="GO" id="GO:0005634">
    <property type="term" value="C:nucleus"/>
    <property type="evidence" value="ECO:0007669"/>
    <property type="project" value="TreeGrafter"/>
</dbReference>
<dbReference type="Gene3D" id="3.90.190.10">
    <property type="entry name" value="Protein tyrosine phosphatase superfamily"/>
    <property type="match status" value="1"/>
</dbReference>
<dbReference type="InterPro" id="IPR000340">
    <property type="entry name" value="Dual-sp_phosphatase_cat-dom"/>
</dbReference>
<keyword evidence="3" id="KW-0378">Hydrolase</keyword>
<dbReference type="AlphaFoldDB" id="G8YIU9"/>
<evidence type="ECO:0000256" key="3">
    <source>
        <dbReference type="ARBA" id="ARBA00022801"/>
    </source>
</evidence>
<dbReference type="GO" id="GO:0004725">
    <property type="term" value="F:protein tyrosine phosphatase activity"/>
    <property type="evidence" value="ECO:0007669"/>
    <property type="project" value="UniProtKB-EC"/>
</dbReference>
<dbReference type="InterPro" id="IPR020422">
    <property type="entry name" value="TYR_PHOSPHATASE_DUAL_dom"/>
</dbReference>
<feature type="region of interest" description="Disordered" evidence="6">
    <location>
        <begin position="199"/>
        <end position="219"/>
    </location>
</feature>
<dbReference type="PIRSF" id="PIRSF000941">
    <property type="entry name" value="DUSP12"/>
    <property type="match status" value="1"/>
</dbReference>
<evidence type="ECO:0000256" key="4">
    <source>
        <dbReference type="ARBA" id="ARBA00022912"/>
    </source>
</evidence>
<dbReference type="Proteomes" id="UP000005222">
    <property type="component" value="Chromosome G"/>
</dbReference>
<organism evidence="9 11">
    <name type="scientific">Pichia sorbitophila (strain ATCC MYA-4447 / BCRC 22081 / CBS 7064 / NBRC 10061 / NRRL Y-12695)</name>
    <name type="common">Hybrid yeast</name>
    <dbReference type="NCBI Taxonomy" id="559304"/>
    <lineage>
        <taxon>Eukaryota</taxon>
        <taxon>Fungi</taxon>
        <taxon>Dikarya</taxon>
        <taxon>Ascomycota</taxon>
        <taxon>Saccharomycotina</taxon>
        <taxon>Pichiomycetes</taxon>
        <taxon>Debaryomycetaceae</taxon>
        <taxon>Millerozyma</taxon>
    </lineage>
</organism>
<dbReference type="SUPFAM" id="SSF52799">
    <property type="entry name" value="(Phosphotyrosine protein) phosphatases II"/>
    <property type="match status" value="1"/>
</dbReference>
<keyword evidence="4" id="KW-0904">Protein phosphatase</keyword>
<dbReference type="PANTHER" id="PTHR45848:SF4">
    <property type="entry name" value="DUAL SPECIFICITY PROTEIN PHOSPHATASE 12"/>
    <property type="match status" value="1"/>
</dbReference>
<protein>
    <recommendedName>
        <fullName evidence="2">protein-tyrosine-phosphatase</fullName>
        <ecNumber evidence="2">3.1.3.48</ecNumber>
    </recommendedName>
</protein>